<keyword evidence="2" id="KW-0472">Membrane</keyword>
<dbReference type="Proteomes" id="UP000249799">
    <property type="component" value="Chromosome"/>
</dbReference>
<accession>A0A2Z4FNR1</accession>
<dbReference type="AlphaFoldDB" id="A0A2Z4FNR1"/>
<keyword evidence="2" id="KW-0812">Transmembrane</keyword>
<evidence type="ECO:0000256" key="2">
    <source>
        <dbReference type="SAM" id="Phobius"/>
    </source>
</evidence>
<dbReference type="OrthoDB" id="5503500at2"/>
<proteinExistence type="predicted"/>
<organism evidence="3 4">
    <name type="scientific">Bradymonas sediminis</name>
    <dbReference type="NCBI Taxonomy" id="1548548"/>
    <lineage>
        <taxon>Bacteria</taxon>
        <taxon>Deltaproteobacteria</taxon>
        <taxon>Bradymonadales</taxon>
        <taxon>Bradymonadaceae</taxon>
        <taxon>Bradymonas</taxon>
    </lineage>
</organism>
<dbReference type="EMBL" id="CP030032">
    <property type="protein sequence ID" value="AWV90510.1"/>
    <property type="molecule type" value="Genomic_DNA"/>
</dbReference>
<dbReference type="RefSeq" id="WP_111336000.1">
    <property type="nucleotide sequence ID" value="NZ_CP030032.1"/>
</dbReference>
<feature type="transmembrane region" description="Helical" evidence="2">
    <location>
        <begin position="41"/>
        <end position="62"/>
    </location>
</feature>
<keyword evidence="4" id="KW-1185">Reference proteome</keyword>
<name>A0A2Z4FNR1_9DELT</name>
<evidence type="ECO:0000256" key="1">
    <source>
        <dbReference type="SAM" id="MobiDB-lite"/>
    </source>
</evidence>
<dbReference type="KEGG" id="bsed:DN745_14715"/>
<protein>
    <submittedName>
        <fullName evidence="3">Uncharacterized protein</fullName>
    </submittedName>
</protein>
<evidence type="ECO:0000313" key="3">
    <source>
        <dbReference type="EMBL" id="AWV90510.1"/>
    </source>
</evidence>
<keyword evidence="2" id="KW-1133">Transmembrane helix</keyword>
<evidence type="ECO:0000313" key="4">
    <source>
        <dbReference type="Proteomes" id="UP000249799"/>
    </source>
</evidence>
<feature type="region of interest" description="Disordered" evidence="1">
    <location>
        <begin position="1"/>
        <end position="21"/>
    </location>
</feature>
<sequence>MANHGTENSEQKPELSPQESAEVDAVFERFEKNERARKIKVFLLALAVVAAGAAVFLTSVVFRENRLTANIDMEAIDTEAAAKTNDPQCRDMIAQVDDLSARFFKLEPQLEEHLLGDDPEKIKALRDEIARIQQRIDEINEYSLKANLRFETSRTELDEWFDYVALEFTFVDRLGREQLELLNKAEAAQNEADAGVEGEPKPDADVEGVVVAEGKKKRNKKEAPKKTPLERKQAALVALHDSFQNFRIWHTAAAHPCGGAEEGETGWVPAEKDAK</sequence>
<reference evidence="3 4" key="1">
    <citation type="submission" date="2018-06" db="EMBL/GenBank/DDBJ databases">
        <title>Lujinxingia sediminis gen. nov. sp. nov., a new facultative anaerobic member of the class Deltaproteobacteria, and proposal of Lujinxingaceae fam. nov.</title>
        <authorList>
            <person name="Guo L.-Y."/>
            <person name="Li C.-M."/>
            <person name="Wang S."/>
            <person name="Du Z.-J."/>
        </authorList>
    </citation>
    <scope>NUCLEOTIDE SEQUENCE [LARGE SCALE GENOMIC DNA]</scope>
    <source>
        <strain evidence="3 4">FA350</strain>
    </source>
</reference>
<gene>
    <name evidence="3" type="ORF">DN745_14715</name>
</gene>